<dbReference type="GO" id="GO:0008233">
    <property type="term" value="F:peptidase activity"/>
    <property type="evidence" value="ECO:0007669"/>
    <property type="project" value="UniProtKB-KW"/>
</dbReference>
<comment type="caution">
    <text evidence="1">The sequence shown here is derived from an EMBL/GenBank/DDBJ whole genome shotgun (WGS) entry which is preliminary data.</text>
</comment>
<dbReference type="SUPFAM" id="SSF50630">
    <property type="entry name" value="Acid proteases"/>
    <property type="match status" value="1"/>
</dbReference>
<evidence type="ECO:0000313" key="1">
    <source>
        <dbReference type="EMBL" id="EMO07562.1"/>
    </source>
</evidence>
<evidence type="ECO:0000313" key="2">
    <source>
        <dbReference type="Proteomes" id="UP000012092"/>
    </source>
</evidence>
<reference evidence="1 2" key="1">
    <citation type="submission" date="2013-01" db="EMBL/GenBank/DDBJ databases">
        <authorList>
            <person name="Harkins D.M."/>
            <person name="Durkin A.S."/>
            <person name="Brinkac L.M."/>
            <person name="Haft D.H."/>
            <person name="Selengut J.D."/>
            <person name="Sanka R."/>
            <person name="DePew J."/>
            <person name="Purushe J."/>
            <person name="Picardeau M."/>
            <person name="Werts C."/>
            <person name="Goarant C."/>
            <person name="Vinetz J.M."/>
            <person name="Sutton G.G."/>
            <person name="Nierman W.C."/>
            <person name="Fouts D.E."/>
        </authorList>
    </citation>
    <scope>NUCLEOTIDE SEQUENCE [LARGE SCALE GENOMIC DNA]</scope>
    <source>
        <strain evidence="1 2">Verdun HP</strain>
    </source>
</reference>
<keyword evidence="1" id="KW-0378">Hydrolase</keyword>
<dbReference type="AlphaFoldDB" id="M6RHB2"/>
<name>M6RHB2_LEPIR</name>
<proteinExistence type="predicted"/>
<gene>
    <name evidence="1" type="ORF">LEP1GSC116_4052</name>
</gene>
<dbReference type="EMBL" id="AHNZ02000007">
    <property type="protein sequence ID" value="EMO07562.1"/>
    <property type="molecule type" value="Genomic_DNA"/>
</dbReference>
<dbReference type="Proteomes" id="UP000012092">
    <property type="component" value="Unassembled WGS sequence"/>
</dbReference>
<organism evidence="1 2">
    <name type="scientific">Leptospira interrogans serovar Icterohaemorrhagiae str. Verdun HP</name>
    <dbReference type="NCBI Taxonomy" id="1049910"/>
    <lineage>
        <taxon>Bacteria</taxon>
        <taxon>Pseudomonadati</taxon>
        <taxon>Spirochaetota</taxon>
        <taxon>Spirochaetia</taxon>
        <taxon>Leptospirales</taxon>
        <taxon>Leptospiraceae</taxon>
        <taxon>Leptospira</taxon>
    </lineage>
</organism>
<dbReference type="GO" id="GO:0006508">
    <property type="term" value="P:proteolysis"/>
    <property type="evidence" value="ECO:0007669"/>
    <property type="project" value="UniProtKB-KW"/>
</dbReference>
<dbReference type="Gene3D" id="2.40.70.10">
    <property type="entry name" value="Acid Proteases"/>
    <property type="match status" value="1"/>
</dbReference>
<sequence>MIPISGGVEITLPFYVKGGFRFIQLSLSPDQKPLRFLVDTGSRFSFLDERYFTELDSKKRIAVSYPGGKDDSYRKIKTIQLFHNVFPIFKDITVYSHNFSGHLELDGIIGIDS</sequence>
<protein>
    <submittedName>
        <fullName evidence="1">Aspartyl protease</fullName>
    </submittedName>
</protein>
<keyword evidence="1" id="KW-0645">Protease</keyword>
<feature type="non-terminal residue" evidence="1">
    <location>
        <position position="113"/>
    </location>
</feature>
<dbReference type="InterPro" id="IPR021109">
    <property type="entry name" value="Peptidase_aspartic_dom_sf"/>
</dbReference>
<accession>M6RHB2</accession>